<evidence type="ECO:0000256" key="3">
    <source>
        <dbReference type="ARBA" id="ARBA00022692"/>
    </source>
</evidence>
<feature type="transmembrane region" description="Helical" evidence="7">
    <location>
        <begin position="110"/>
        <end position="128"/>
    </location>
</feature>
<accession>A0ABY8G1Z0</accession>
<evidence type="ECO:0000313" key="8">
    <source>
        <dbReference type="EMBL" id="WFM83861.1"/>
    </source>
</evidence>
<evidence type="ECO:0000256" key="2">
    <source>
        <dbReference type="ARBA" id="ARBA00022475"/>
    </source>
</evidence>
<feature type="transmembrane region" description="Helical" evidence="7">
    <location>
        <begin position="85"/>
        <end position="103"/>
    </location>
</feature>
<evidence type="ECO:0000256" key="1">
    <source>
        <dbReference type="ARBA" id="ARBA00004651"/>
    </source>
</evidence>
<reference evidence="8 9" key="1">
    <citation type="submission" date="2023-03" db="EMBL/GenBank/DDBJ databases">
        <title>Complete genome of Arcanobacterium canis strain DSM 25104 isolated in 2010 from a canine otitis externa in Germany.</title>
        <authorList>
            <person name="Borowiak M."/>
            <person name="Kreitlow A."/>
            <person name="Malorny B."/>
            <person name="Laemmler C."/>
            <person name="Prenger-Berninghoff E."/>
            <person name="Ploetz M."/>
            <person name="Abdulmawjood A."/>
        </authorList>
    </citation>
    <scope>NUCLEOTIDE SEQUENCE [LARGE SCALE GENOMIC DNA]</scope>
    <source>
        <strain evidence="8 9">DSM 25104</strain>
    </source>
</reference>
<keyword evidence="3 7" id="KW-0812">Transmembrane</keyword>
<evidence type="ECO:0000256" key="6">
    <source>
        <dbReference type="SAM" id="MobiDB-lite"/>
    </source>
</evidence>
<comment type="subcellular location">
    <subcellularLocation>
        <location evidence="1">Cell membrane</location>
        <topology evidence="1">Multi-pass membrane protein</topology>
    </subcellularLocation>
</comment>
<protein>
    <submittedName>
        <fullName evidence="8">ABC transporter permease</fullName>
    </submittedName>
</protein>
<dbReference type="InterPro" id="IPR001851">
    <property type="entry name" value="ABC_transp_permease"/>
</dbReference>
<name>A0ABY8G1Z0_9ACTO</name>
<feature type="transmembrane region" description="Helical" evidence="7">
    <location>
        <begin position="266"/>
        <end position="283"/>
    </location>
</feature>
<feature type="transmembrane region" description="Helical" evidence="7">
    <location>
        <begin position="134"/>
        <end position="156"/>
    </location>
</feature>
<organism evidence="8 9">
    <name type="scientific">Arcanobacterium canis</name>
    <dbReference type="NCBI Taxonomy" id="999183"/>
    <lineage>
        <taxon>Bacteria</taxon>
        <taxon>Bacillati</taxon>
        <taxon>Actinomycetota</taxon>
        <taxon>Actinomycetes</taxon>
        <taxon>Actinomycetales</taxon>
        <taxon>Actinomycetaceae</taxon>
        <taxon>Arcanobacterium</taxon>
    </lineage>
</organism>
<keyword evidence="9" id="KW-1185">Reference proteome</keyword>
<evidence type="ECO:0000313" key="9">
    <source>
        <dbReference type="Proteomes" id="UP001215216"/>
    </source>
</evidence>
<proteinExistence type="predicted"/>
<dbReference type="EMBL" id="CP121208">
    <property type="protein sequence ID" value="WFM83861.1"/>
    <property type="molecule type" value="Genomic_DNA"/>
</dbReference>
<sequence>MSRKEIQPAKPGFGVWLKAFLHTAPRSGLLVGLLAVLIAFVIGALLILLSGESPIAAYQAMFRGAIFNYNAANIERALFKPVGDTLMYATPLILAGLGLGIGFRAGLFNIGGTGQLVFGALAAIWVGFNYHLPPYLHTLICLLVAAVAGGLYAGIAGVLKAKTGANEVIVTIMLNSISGLALSYILLQKAWQRPGTGEPRTPVAERSAAFDTLIPGANLHTGILVALLAVVVYWWLLSRSKIGFEIRAVGANANAARTAGMSTGRTIIITMVLSGVFVGLAGANEALGTLGYVDQNIAGTVGFDAITVALLGQSTPLGVLFSGILFGAFKAGGYTMQASAHVPIDMILILQSAIVLLIAAPALVRFLFRLPKPDKMSMREYVRIATTGGTATFVDEKGKVEVVANVEDPGEVADAIGGSTEIDESSADSKENAR</sequence>
<evidence type="ECO:0000256" key="7">
    <source>
        <dbReference type="SAM" id="Phobius"/>
    </source>
</evidence>
<evidence type="ECO:0000256" key="4">
    <source>
        <dbReference type="ARBA" id="ARBA00022989"/>
    </source>
</evidence>
<evidence type="ECO:0000256" key="5">
    <source>
        <dbReference type="ARBA" id="ARBA00023136"/>
    </source>
</evidence>
<feature type="transmembrane region" description="Helical" evidence="7">
    <location>
        <begin position="219"/>
        <end position="237"/>
    </location>
</feature>
<keyword evidence="2" id="KW-1003">Cell membrane</keyword>
<gene>
    <name evidence="8" type="ORF">P7079_02465</name>
</gene>
<dbReference type="PANTHER" id="PTHR47089">
    <property type="entry name" value="ABC TRANSPORTER, PERMEASE PROTEIN"/>
    <property type="match status" value="1"/>
</dbReference>
<feature type="region of interest" description="Disordered" evidence="6">
    <location>
        <begin position="412"/>
        <end position="434"/>
    </location>
</feature>
<dbReference type="RefSeq" id="WP_278013256.1">
    <property type="nucleotide sequence ID" value="NZ_CP121208.1"/>
</dbReference>
<keyword evidence="5 7" id="KW-0472">Membrane</keyword>
<dbReference type="Pfam" id="PF02653">
    <property type="entry name" value="BPD_transp_2"/>
    <property type="match status" value="1"/>
</dbReference>
<dbReference type="Proteomes" id="UP001215216">
    <property type="component" value="Chromosome"/>
</dbReference>
<dbReference type="PANTHER" id="PTHR47089:SF1">
    <property type="entry name" value="GUANOSINE ABC TRANSPORTER PERMEASE PROTEIN NUPP"/>
    <property type="match status" value="1"/>
</dbReference>
<keyword evidence="4 7" id="KW-1133">Transmembrane helix</keyword>
<feature type="transmembrane region" description="Helical" evidence="7">
    <location>
        <begin position="28"/>
        <end position="49"/>
    </location>
</feature>
<dbReference type="CDD" id="cd06580">
    <property type="entry name" value="TM_PBP1_transp_TpRbsC_like"/>
    <property type="match status" value="1"/>
</dbReference>
<feature type="transmembrane region" description="Helical" evidence="7">
    <location>
        <begin position="168"/>
        <end position="187"/>
    </location>
</feature>
<feature type="transmembrane region" description="Helical" evidence="7">
    <location>
        <begin position="346"/>
        <end position="368"/>
    </location>
</feature>